<dbReference type="RefSeq" id="WP_230435436.1">
    <property type="nucleotide sequence ID" value="NZ_CP087715.1"/>
</dbReference>
<accession>A0ABW3U3N3</accession>
<dbReference type="EMBL" id="JBHTLR010000003">
    <property type="protein sequence ID" value="MFD1215114.1"/>
    <property type="molecule type" value="Genomic_DNA"/>
</dbReference>
<comment type="caution">
    <text evidence="1">The sequence shown here is derived from an EMBL/GenBank/DDBJ whole genome shotgun (WGS) entry which is preliminary data.</text>
</comment>
<gene>
    <name evidence="1" type="ORF">ACFQ2X_00755</name>
</gene>
<organism evidence="1 2">
    <name type="scientific">Microbulbifer celer</name>
    <dbReference type="NCBI Taxonomy" id="435905"/>
    <lineage>
        <taxon>Bacteria</taxon>
        <taxon>Pseudomonadati</taxon>
        <taxon>Pseudomonadota</taxon>
        <taxon>Gammaproteobacteria</taxon>
        <taxon>Cellvibrionales</taxon>
        <taxon>Microbulbiferaceae</taxon>
        <taxon>Microbulbifer</taxon>
    </lineage>
</organism>
<name>A0ABW3U3N3_9GAMM</name>
<dbReference type="Proteomes" id="UP001597264">
    <property type="component" value="Unassembled WGS sequence"/>
</dbReference>
<proteinExistence type="predicted"/>
<evidence type="ECO:0000313" key="1">
    <source>
        <dbReference type="EMBL" id="MFD1215114.1"/>
    </source>
</evidence>
<protein>
    <submittedName>
        <fullName evidence="1">Uncharacterized protein</fullName>
    </submittedName>
</protein>
<keyword evidence="2" id="KW-1185">Reference proteome</keyword>
<evidence type="ECO:0000313" key="2">
    <source>
        <dbReference type="Proteomes" id="UP001597264"/>
    </source>
</evidence>
<reference evidence="2" key="1">
    <citation type="journal article" date="2019" name="Int. J. Syst. Evol. Microbiol.">
        <title>The Global Catalogue of Microorganisms (GCM) 10K type strain sequencing project: providing services to taxonomists for standard genome sequencing and annotation.</title>
        <authorList>
            <consortium name="The Broad Institute Genomics Platform"/>
            <consortium name="The Broad Institute Genome Sequencing Center for Infectious Disease"/>
            <person name="Wu L."/>
            <person name="Ma J."/>
        </authorList>
    </citation>
    <scope>NUCLEOTIDE SEQUENCE [LARGE SCALE GENOMIC DNA]</scope>
    <source>
        <strain evidence="2">CCUG 54356</strain>
    </source>
</reference>
<sequence length="124" mass="13945">MGFQIRFDHSARIVRATFFGQVELEDKLNAAQQVAEKYGHLQPLPLLVDVREAEILLTLEERKAFGQFAARLPGLRHARTAVLHAPEINANVVINDWARNEGMLLGEFITEHMALSWLAADVVT</sequence>